<organism evidence="2 3">
    <name type="scientific">Pseudotamlana carrageenivorans</name>
    <dbReference type="NCBI Taxonomy" id="2069432"/>
    <lineage>
        <taxon>Bacteria</taxon>
        <taxon>Pseudomonadati</taxon>
        <taxon>Bacteroidota</taxon>
        <taxon>Flavobacteriia</taxon>
        <taxon>Flavobacteriales</taxon>
        <taxon>Flavobacteriaceae</taxon>
        <taxon>Pseudotamlana</taxon>
    </lineage>
</organism>
<dbReference type="Pfam" id="PF17561">
    <property type="entry name" value="TssO"/>
    <property type="match status" value="1"/>
</dbReference>
<proteinExistence type="predicted"/>
<keyword evidence="3" id="KW-1185">Reference proteome</keyword>
<dbReference type="EMBL" id="CP025938">
    <property type="protein sequence ID" value="AUS06164.1"/>
    <property type="molecule type" value="Genomic_DNA"/>
</dbReference>
<sequence length="149" mass="17086">MLTVTTIVGAVFFNYSVPLKENTLLKERTRNIQQEIDFQKSFALRVHHVQAMIDSLGAPGQNIAFTNTLIHGKLADLQSSIPQKDSTYLYNMYTDIVEALVGLQSTKNDLLSLENARKRIDEYKEVLDETRTELEQTKRDLDILRISRN</sequence>
<evidence type="ECO:0000313" key="2">
    <source>
        <dbReference type="EMBL" id="AUS06164.1"/>
    </source>
</evidence>
<evidence type="ECO:0000313" key="3">
    <source>
        <dbReference type="Proteomes" id="UP000236592"/>
    </source>
</evidence>
<keyword evidence="1" id="KW-0175">Coiled coil</keyword>
<dbReference type="KEGG" id="taj:C1A40_12190"/>
<reference evidence="3" key="1">
    <citation type="submission" date="2018-01" db="EMBL/GenBank/DDBJ databases">
        <title>Complete genome of Tamlana sp. UJ94.</title>
        <authorList>
            <person name="Jung J."/>
            <person name="Chung D."/>
            <person name="Bae S.S."/>
            <person name="Baek K."/>
        </authorList>
    </citation>
    <scope>NUCLEOTIDE SEQUENCE [LARGE SCALE GENOMIC DNA]</scope>
    <source>
        <strain evidence="3">UJ94</strain>
    </source>
</reference>
<dbReference type="InterPro" id="IPR039449">
    <property type="entry name" value="TssO"/>
</dbReference>
<evidence type="ECO:0000256" key="1">
    <source>
        <dbReference type="SAM" id="Coils"/>
    </source>
</evidence>
<dbReference type="AlphaFoldDB" id="A0A2I7SJY0"/>
<feature type="coiled-coil region" evidence="1">
    <location>
        <begin position="113"/>
        <end position="147"/>
    </location>
</feature>
<protein>
    <submittedName>
        <fullName evidence="2">Uncharacterized protein</fullName>
    </submittedName>
</protein>
<dbReference type="Proteomes" id="UP000236592">
    <property type="component" value="Chromosome"/>
</dbReference>
<gene>
    <name evidence="2" type="ORF">C1A40_12190</name>
</gene>
<accession>A0A2I7SJY0</accession>
<name>A0A2I7SJY0_9FLAO</name>